<evidence type="ECO:0000313" key="1">
    <source>
        <dbReference type="EMBL" id="ATC84485.1"/>
    </source>
</evidence>
<evidence type="ECO:0000313" key="2">
    <source>
        <dbReference type="Proteomes" id="UP000217277"/>
    </source>
</evidence>
<accession>A0ACA8E2J8</accession>
<protein>
    <submittedName>
        <fullName evidence="1">Uncharacterized protein</fullName>
    </submittedName>
</protein>
<dbReference type="Proteomes" id="UP000217277">
    <property type="component" value="Chromosome II"/>
</dbReference>
<sequence>MCKQTTVYKTANNTLSFSPLNKVYKLSGFKSVKVRMSNAL</sequence>
<proteinExistence type="predicted"/>
<organism evidence="1 2">
    <name type="scientific">Pseudoalteromonas agarivorans DSM 14585</name>
    <dbReference type="NCBI Taxonomy" id="1312369"/>
    <lineage>
        <taxon>Bacteria</taxon>
        <taxon>Pseudomonadati</taxon>
        <taxon>Pseudomonadota</taxon>
        <taxon>Gammaproteobacteria</taxon>
        <taxon>Alteromonadales</taxon>
        <taxon>Pseudoalteromonadaceae</taxon>
        <taxon>Pseudoalteromonas</taxon>
    </lineage>
</organism>
<name>A0ACA8E2J8_9GAMM</name>
<dbReference type="EMBL" id="CP011012">
    <property type="protein sequence ID" value="ATC84485.1"/>
    <property type="molecule type" value="Genomic_DNA"/>
</dbReference>
<reference evidence="1" key="1">
    <citation type="submission" date="2015-03" db="EMBL/GenBank/DDBJ databases">
        <authorList>
            <person name="Xie B.-B."/>
            <person name="Rong J.-C."/>
            <person name="Qin Q.-L."/>
            <person name="Zhang Y.-Z."/>
        </authorList>
    </citation>
    <scope>NUCLEOTIDE SEQUENCE</scope>
    <source>
        <strain evidence="1">DSM 14585</strain>
    </source>
</reference>
<keyword evidence="2" id="KW-1185">Reference proteome</keyword>
<gene>
    <name evidence="1" type="ORF">PAGA_b0603</name>
</gene>